<accession>A0A5E4NQI3</accession>
<feature type="region of interest" description="Disordered" evidence="1">
    <location>
        <begin position="120"/>
        <end position="143"/>
    </location>
</feature>
<evidence type="ECO:0000313" key="2">
    <source>
        <dbReference type="EMBL" id="VVC43738.1"/>
    </source>
</evidence>
<evidence type="ECO:0000256" key="1">
    <source>
        <dbReference type="SAM" id="MobiDB-lite"/>
    </source>
</evidence>
<gene>
    <name evidence="2" type="ORF">CINCED_3A022369</name>
</gene>
<dbReference type="Proteomes" id="UP000325440">
    <property type="component" value="Unassembled WGS sequence"/>
</dbReference>
<dbReference type="AlphaFoldDB" id="A0A5E4NQI3"/>
<keyword evidence="3" id="KW-1185">Reference proteome</keyword>
<feature type="compositionally biased region" description="Pro residues" evidence="1">
    <location>
        <begin position="123"/>
        <end position="133"/>
    </location>
</feature>
<proteinExistence type="predicted"/>
<protein>
    <submittedName>
        <fullName evidence="2">Uncharacterized protein</fullName>
    </submittedName>
</protein>
<dbReference type="EMBL" id="CABPRJ010002371">
    <property type="protein sequence ID" value="VVC43738.1"/>
    <property type="molecule type" value="Genomic_DNA"/>
</dbReference>
<evidence type="ECO:0000313" key="3">
    <source>
        <dbReference type="Proteomes" id="UP000325440"/>
    </source>
</evidence>
<name>A0A5E4NQI3_9HEMI</name>
<organism evidence="2 3">
    <name type="scientific">Cinara cedri</name>
    <dbReference type="NCBI Taxonomy" id="506608"/>
    <lineage>
        <taxon>Eukaryota</taxon>
        <taxon>Metazoa</taxon>
        <taxon>Ecdysozoa</taxon>
        <taxon>Arthropoda</taxon>
        <taxon>Hexapoda</taxon>
        <taxon>Insecta</taxon>
        <taxon>Pterygota</taxon>
        <taxon>Neoptera</taxon>
        <taxon>Paraneoptera</taxon>
        <taxon>Hemiptera</taxon>
        <taxon>Sternorrhyncha</taxon>
        <taxon>Aphidomorpha</taxon>
        <taxon>Aphidoidea</taxon>
        <taxon>Aphididae</taxon>
        <taxon>Lachninae</taxon>
        <taxon>Cinara</taxon>
    </lineage>
</organism>
<sequence>MFLQQEKSEILCVHIFRKPNQFYPRSPVNVRRLHFLWRVRIGEPREKTRFRNRNPPNAISIYTPFGPRAFGGDPNRSPFPRAFCSACYVIVTTRRTIRARNDVVARVSGVCSAVYCRTFDSSEPPPPPPPFPTQPSRHVAPRRAAPRVVVTVAEKVRAHPYRHGRRLINSAPALHGLGGVLTPTRTRFKYQDPGIDNGGPSAAGKVFARRRRVVPAVATSPAAPARGPLAISPGPCCPGEIFLCEHFFYQKAYSDVYDVDFLLKGNFLGVVL</sequence>
<reference evidence="2 3" key="1">
    <citation type="submission" date="2019-08" db="EMBL/GenBank/DDBJ databases">
        <authorList>
            <person name="Alioto T."/>
            <person name="Alioto T."/>
            <person name="Gomez Garrido J."/>
        </authorList>
    </citation>
    <scope>NUCLEOTIDE SEQUENCE [LARGE SCALE GENOMIC DNA]</scope>
</reference>